<name>A0ABV5YLK6_9ACTN</name>
<feature type="compositionally biased region" description="Low complexity" evidence="1">
    <location>
        <begin position="59"/>
        <end position="74"/>
    </location>
</feature>
<feature type="transmembrane region" description="Helical" evidence="2">
    <location>
        <begin position="7"/>
        <end position="26"/>
    </location>
</feature>
<evidence type="ECO:0000256" key="2">
    <source>
        <dbReference type="SAM" id="Phobius"/>
    </source>
</evidence>
<keyword evidence="2" id="KW-0472">Membrane</keyword>
<keyword evidence="2" id="KW-1133">Transmembrane helix</keyword>
<keyword evidence="4" id="KW-1185">Reference proteome</keyword>
<gene>
    <name evidence="3" type="ORF">ACFFNX_27435</name>
</gene>
<evidence type="ECO:0000313" key="3">
    <source>
        <dbReference type="EMBL" id="MFB9835918.1"/>
    </source>
</evidence>
<comment type="caution">
    <text evidence="3">The sequence shown here is derived from an EMBL/GenBank/DDBJ whole genome shotgun (WGS) entry which is preliminary data.</text>
</comment>
<protein>
    <recommendedName>
        <fullName evidence="5">Secreted protein</fullName>
    </recommendedName>
</protein>
<organism evidence="3 4">
    <name type="scientific">Actinoallomurus acaciae</name>
    <dbReference type="NCBI Taxonomy" id="502577"/>
    <lineage>
        <taxon>Bacteria</taxon>
        <taxon>Bacillati</taxon>
        <taxon>Actinomycetota</taxon>
        <taxon>Actinomycetes</taxon>
        <taxon>Streptosporangiales</taxon>
        <taxon>Thermomonosporaceae</taxon>
        <taxon>Actinoallomurus</taxon>
    </lineage>
</organism>
<keyword evidence="2" id="KW-0812">Transmembrane</keyword>
<dbReference type="EMBL" id="JBHLZP010000237">
    <property type="protein sequence ID" value="MFB9835918.1"/>
    <property type="molecule type" value="Genomic_DNA"/>
</dbReference>
<dbReference type="Proteomes" id="UP001589627">
    <property type="component" value="Unassembled WGS sequence"/>
</dbReference>
<accession>A0ABV5YLK6</accession>
<evidence type="ECO:0008006" key="5">
    <source>
        <dbReference type="Google" id="ProtNLM"/>
    </source>
</evidence>
<feature type="region of interest" description="Disordered" evidence="1">
    <location>
        <begin position="41"/>
        <end position="84"/>
    </location>
</feature>
<proteinExistence type="predicted"/>
<reference evidence="3 4" key="1">
    <citation type="submission" date="2024-09" db="EMBL/GenBank/DDBJ databases">
        <authorList>
            <person name="Sun Q."/>
            <person name="Mori K."/>
        </authorList>
    </citation>
    <scope>NUCLEOTIDE SEQUENCE [LARGE SCALE GENOMIC DNA]</scope>
    <source>
        <strain evidence="3 4">TBRC 0563</strain>
    </source>
</reference>
<evidence type="ECO:0000256" key="1">
    <source>
        <dbReference type="SAM" id="MobiDB-lite"/>
    </source>
</evidence>
<sequence length="151" mass="16197">MRRVMTYVTLWGGATTLAMLLVWFGARPVLHNAVFGEPPATRPIVGEQRPVNPPPVSTSPPADSGSSTVATSSPTPSPTPRDRTYVIRGGKVVLTATATAARLVSATPNPGYEMQTWRGDGWLRVDFSNGVRTSSLFATWNGHPPDVRVVD</sequence>
<dbReference type="RefSeq" id="WP_378208318.1">
    <property type="nucleotide sequence ID" value="NZ_JBHLZP010000237.1"/>
</dbReference>
<evidence type="ECO:0000313" key="4">
    <source>
        <dbReference type="Proteomes" id="UP001589627"/>
    </source>
</evidence>